<feature type="compositionally biased region" description="Basic and acidic residues" evidence="10">
    <location>
        <begin position="393"/>
        <end position="408"/>
    </location>
</feature>
<comment type="subcellular location">
    <subcellularLocation>
        <location evidence="1">Secreted</location>
    </subcellularLocation>
</comment>
<dbReference type="PANTHER" id="PTHR37456">
    <property type="entry name" value="SI:CH211-266K2.1"/>
    <property type="match status" value="1"/>
</dbReference>
<evidence type="ECO:0000256" key="2">
    <source>
        <dbReference type="ARBA" id="ARBA00022525"/>
    </source>
</evidence>
<name>A0A5A9PTB3_9TELE</name>
<feature type="domain" description="Fibrillar collagen NC1" evidence="11">
    <location>
        <begin position="415"/>
        <end position="650"/>
    </location>
</feature>
<evidence type="ECO:0000256" key="8">
    <source>
        <dbReference type="ARBA" id="ARBA00023157"/>
    </source>
</evidence>
<feature type="compositionally biased region" description="Pro residues" evidence="10">
    <location>
        <begin position="370"/>
        <end position="379"/>
    </location>
</feature>
<protein>
    <submittedName>
        <fullName evidence="12">Collagen alpha-1(I) chain</fullName>
    </submittedName>
</protein>
<evidence type="ECO:0000259" key="11">
    <source>
        <dbReference type="PROSITE" id="PS51461"/>
    </source>
</evidence>
<keyword evidence="13" id="KW-1185">Reference proteome</keyword>
<feature type="compositionally biased region" description="Pro residues" evidence="10">
    <location>
        <begin position="233"/>
        <end position="245"/>
    </location>
</feature>
<dbReference type="GO" id="GO:0005576">
    <property type="term" value="C:extracellular region"/>
    <property type="evidence" value="ECO:0007669"/>
    <property type="project" value="UniProtKB-SubCell"/>
</dbReference>
<dbReference type="FunFam" id="2.60.120.1000:FF:000001">
    <property type="entry name" value="Collagen alpha-1 type I chain"/>
    <property type="match status" value="1"/>
</dbReference>
<evidence type="ECO:0000313" key="13">
    <source>
        <dbReference type="Proteomes" id="UP000324632"/>
    </source>
</evidence>
<dbReference type="InterPro" id="IPR050938">
    <property type="entry name" value="Collagen_Structural_Proteins"/>
</dbReference>
<keyword evidence="6" id="KW-0106">Calcium</keyword>
<feature type="compositionally biased region" description="Basic and acidic residues" evidence="10">
    <location>
        <begin position="281"/>
        <end position="294"/>
    </location>
</feature>
<evidence type="ECO:0000256" key="1">
    <source>
        <dbReference type="ARBA" id="ARBA00004613"/>
    </source>
</evidence>
<keyword evidence="4" id="KW-0479">Metal-binding</keyword>
<organism evidence="12 13">
    <name type="scientific">Triplophysa tibetana</name>
    <dbReference type="NCBI Taxonomy" id="1572043"/>
    <lineage>
        <taxon>Eukaryota</taxon>
        <taxon>Metazoa</taxon>
        <taxon>Chordata</taxon>
        <taxon>Craniata</taxon>
        <taxon>Vertebrata</taxon>
        <taxon>Euteleostomi</taxon>
        <taxon>Actinopterygii</taxon>
        <taxon>Neopterygii</taxon>
        <taxon>Teleostei</taxon>
        <taxon>Ostariophysi</taxon>
        <taxon>Cypriniformes</taxon>
        <taxon>Nemacheilidae</taxon>
        <taxon>Triplophysa</taxon>
    </lineage>
</organism>
<dbReference type="InterPro" id="IPR000885">
    <property type="entry name" value="Fib_collagen_C"/>
</dbReference>
<evidence type="ECO:0000256" key="6">
    <source>
        <dbReference type="ARBA" id="ARBA00022837"/>
    </source>
</evidence>
<dbReference type="Gene3D" id="2.60.120.1000">
    <property type="match status" value="1"/>
</dbReference>
<keyword evidence="3" id="KW-0272">Extracellular matrix</keyword>
<dbReference type="AlphaFoldDB" id="A0A5A9PTB3"/>
<keyword evidence="5" id="KW-0677">Repeat</keyword>
<keyword evidence="2" id="KW-0964">Secreted</keyword>
<evidence type="ECO:0000256" key="3">
    <source>
        <dbReference type="ARBA" id="ARBA00022530"/>
    </source>
</evidence>
<dbReference type="GO" id="GO:0005201">
    <property type="term" value="F:extracellular matrix structural constituent"/>
    <property type="evidence" value="ECO:0007669"/>
    <property type="project" value="InterPro"/>
</dbReference>
<gene>
    <name evidence="12" type="ORF">E1301_Tti010374</name>
</gene>
<keyword evidence="9" id="KW-0379">Hydroxylation</keyword>
<keyword evidence="8" id="KW-1015">Disulfide bond</keyword>
<proteinExistence type="predicted"/>
<reference evidence="12 13" key="1">
    <citation type="journal article" date="2019" name="Mol. Ecol. Resour.">
        <title>Chromosome-level genome assembly of Triplophysa tibetana, a fish adapted to the harsh high-altitude environment of the Tibetan Plateau.</title>
        <authorList>
            <person name="Yang X."/>
            <person name="Liu H."/>
            <person name="Ma Z."/>
            <person name="Zou Y."/>
            <person name="Zou M."/>
            <person name="Mao Y."/>
            <person name="Li X."/>
            <person name="Wang H."/>
            <person name="Chen T."/>
            <person name="Wang W."/>
            <person name="Yang R."/>
        </authorList>
    </citation>
    <scope>NUCLEOTIDE SEQUENCE [LARGE SCALE GENOMIC DNA]</scope>
    <source>
        <strain evidence="12">TTIB1903HZAU</strain>
        <tissue evidence="12">Muscle</tissue>
    </source>
</reference>
<evidence type="ECO:0000256" key="10">
    <source>
        <dbReference type="SAM" id="MobiDB-lite"/>
    </source>
</evidence>
<dbReference type="PANTHER" id="PTHR37456:SF5">
    <property type="entry name" value="COLLAGEN TYPE XIII ALPHA 1 CHAIN"/>
    <property type="match status" value="1"/>
</dbReference>
<dbReference type="PROSITE" id="PS51461">
    <property type="entry name" value="NC1_FIB"/>
    <property type="match status" value="1"/>
</dbReference>
<comment type="caution">
    <text evidence="12">The sequence shown here is derived from an EMBL/GenBank/DDBJ whole genome shotgun (WGS) entry which is preliminary data.</text>
</comment>
<dbReference type="Proteomes" id="UP000324632">
    <property type="component" value="Chromosome 1"/>
</dbReference>
<dbReference type="SMART" id="SM00038">
    <property type="entry name" value="COLFI"/>
    <property type="match status" value="1"/>
</dbReference>
<dbReference type="Pfam" id="PF01410">
    <property type="entry name" value="COLFI"/>
    <property type="match status" value="1"/>
</dbReference>
<feature type="region of interest" description="Disordered" evidence="10">
    <location>
        <begin position="169"/>
        <end position="408"/>
    </location>
</feature>
<keyword evidence="7 12" id="KW-0176">Collagen</keyword>
<sequence length="650" mass="68052">MPEGVLRMVSVVSMDPLDLLVLQDHLVITVSLVLKERLVTQDLRVMLDPPDLLEMLELPAHRVFLVLLDLKVLVVALELLVLLVSLVPLVELDLQVLLVLLDPLAQMVLPEKKDREEIVVRRDLPVALVRLVLADPQGLLERGVALVLMVLLVPLDLLDHLVLLEAVGEPGKQGPSGPLGERGPPGPMGPPGVSGASGEAGREGNTGQDGAPGRDGSPGPKGDRGENGNAGSPGPPGSPGAPGPMGPSGKTGDRGEAGPAGPLGPTGSAGVRGSAGPAGSRGDKGESGETGDRGHKGHRGFNGMAGVPGPPGSSGEQGPAGTNGPAGPRGPAGSNGQPGKDGMNGIPGPIGPPGPRGRNGEMGPSGAPGTPGPPGPPGPAGIGESFMPIPQPEKAHDPLRGGYRADDANVRDRDAEVDVTLKSLSEKVENIRSPEGTPASPARMCRDLRMCHSDWKSGFYWVDPNQGSPLDAVKVFCNMETGETCIHPSQATIPKKNWYTSKNMREKKHVWFGESMPNGFQFQYGSEGSDPEDVNIQLTFMRLMSSKASQNITYHCKNSIAYMDEASGNLKKALLLQGSNDIEIRAEGNSRFTYRVSEDGCTSHTGTWGKTVINYKTTKTSRLPIIDIAPMDIGAPDQEFGAEVGPVCFL</sequence>
<accession>A0A5A9PTB3</accession>
<evidence type="ECO:0000313" key="12">
    <source>
        <dbReference type="EMBL" id="KAA0725464.1"/>
    </source>
</evidence>
<evidence type="ECO:0000256" key="7">
    <source>
        <dbReference type="ARBA" id="ARBA00023119"/>
    </source>
</evidence>
<dbReference type="Pfam" id="PF01391">
    <property type="entry name" value="Collagen"/>
    <property type="match status" value="2"/>
</dbReference>
<dbReference type="EMBL" id="SOYY01000001">
    <property type="protein sequence ID" value="KAA0725464.1"/>
    <property type="molecule type" value="Genomic_DNA"/>
</dbReference>
<evidence type="ECO:0000256" key="4">
    <source>
        <dbReference type="ARBA" id="ARBA00022723"/>
    </source>
</evidence>
<dbReference type="GO" id="GO:0005581">
    <property type="term" value="C:collagen trimer"/>
    <property type="evidence" value="ECO:0007669"/>
    <property type="project" value="UniProtKB-KW"/>
</dbReference>
<evidence type="ECO:0000256" key="5">
    <source>
        <dbReference type="ARBA" id="ARBA00022737"/>
    </source>
</evidence>
<dbReference type="GO" id="GO:0046872">
    <property type="term" value="F:metal ion binding"/>
    <property type="evidence" value="ECO:0007669"/>
    <property type="project" value="UniProtKB-KW"/>
</dbReference>
<dbReference type="InterPro" id="IPR008160">
    <property type="entry name" value="Collagen"/>
</dbReference>
<evidence type="ECO:0000256" key="9">
    <source>
        <dbReference type="ARBA" id="ARBA00023278"/>
    </source>
</evidence>